<dbReference type="KEGG" id="mnm:MNVM_17900"/>
<keyword evidence="2" id="KW-1185">Reference proteome</keyword>
<protein>
    <submittedName>
        <fullName evidence="1">Uncharacterized protein</fullName>
    </submittedName>
</protein>
<dbReference type="Proteomes" id="UP000466997">
    <property type="component" value="Chromosome"/>
</dbReference>
<proteinExistence type="predicted"/>
<evidence type="ECO:0000313" key="1">
    <source>
        <dbReference type="EMBL" id="BBX12709.1"/>
    </source>
</evidence>
<name>A0A7I7JMY1_9MYCO</name>
<reference evidence="1 2" key="1">
    <citation type="journal article" date="2019" name="Emerg. Microbes Infect.">
        <title>Comprehensive subspecies identification of 175 nontuberculous mycobacteria species based on 7547 genomic profiles.</title>
        <authorList>
            <person name="Matsumoto Y."/>
            <person name="Kinjo T."/>
            <person name="Motooka D."/>
            <person name="Nabeya D."/>
            <person name="Jung N."/>
            <person name="Uechi K."/>
            <person name="Horii T."/>
            <person name="Iida T."/>
            <person name="Fujita J."/>
            <person name="Nakamura S."/>
        </authorList>
    </citation>
    <scope>NUCLEOTIDE SEQUENCE [LARGE SCALE GENOMIC DNA]</scope>
    <source>
        <strain evidence="1 2">JCM 6391</strain>
    </source>
</reference>
<accession>A0A7I7JMY1</accession>
<dbReference type="AlphaFoldDB" id="A0A7I7JMY1"/>
<dbReference type="EMBL" id="AP022562">
    <property type="protein sequence ID" value="BBX12709.1"/>
    <property type="molecule type" value="Genomic_DNA"/>
</dbReference>
<gene>
    <name evidence="1" type="ORF">MNVM_17900</name>
</gene>
<organism evidence="1 2">
    <name type="scientific">Mycobacterium novum</name>
    <dbReference type="NCBI Taxonomy" id="2492438"/>
    <lineage>
        <taxon>Bacteria</taxon>
        <taxon>Bacillati</taxon>
        <taxon>Actinomycetota</taxon>
        <taxon>Actinomycetes</taxon>
        <taxon>Mycobacteriales</taxon>
        <taxon>Mycobacteriaceae</taxon>
        <taxon>Mycobacterium</taxon>
    </lineage>
</organism>
<evidence type="ECO:0000313" key="2">
    <source>
        <dbReference type="Proteomes" id="UP000466997"/>
    </source>
</evidence>
<sequence length="89" mass="9810">MVPTSGKVLRGDPREITDVLGENRLAAGHSRCKHGRVIVAGETEAGHRAHRETGCFQTLRQGGRIHLIQKYLHRLSAAAVSLRCRSMRA</sequence>